<dbReference type="RefSeq" id="WP_013926640.1">
    <property type="nucleotide sequence ID" value="NC_015703.1"/>
</dbReference>
<dbReference type="KEGG" id="rsi:Runsl_0883"/>
<dbReference type="GO" id="GO:0003677">
    <property type="term" value="F:DNA binding"/>
    <property type="evidence" value="ECO:0007669"/>
    <property type="project" value="UniProtKB-UniRule"/>
</dbReference>
<evidence type="ECO:0000313" key="5">
    <source>
        <dbReference type="Proteomes" id="UP000000493"/>
    </source>
</evidence>
<dbReference type="PROSITE" id="PS50977">
    <property type="entry name" value="HTH_TETR_2"/>
    <property type="match status" value="1"/>
</dbReference>
<dbReference type="InterPro" id="IPR036271">
    <property type="entry name" value="Tet_transcr_reg_TetR-rel_C_sf"/>
</dbReference>
<dbReference type="Proteomes" id="UP000000493">
    <property type="component" value="Chromosome"/>
</dbReference>
<evidence type="ECO:0000256" key="2">
    <source>
        <dbReference type="PROSITE-ProRule" id="PRU00335"/>
    </source>
</evidence>
<sequence length="232" mass="27073">MYLKYLVNKKIVFTFEAGFENQEVKVTCIAQSSEERIKEAAKTVFLKKGFAGTTARDIAEAACMNIALTNYYFRSKEKLFLEIFKDLFSHYCNNALKIFEKPISIREKLIELIEEDFQMMKKEPSLVLFLMTEIHRDPERLLPELSGFKELLNVTLTNQIREEIENGRMRAISVEHLMPLIMGSLQFIFVGKNLNMKMYNASEEEFNTFAENHKNLIISMITEYLFISETVT</sequence>
<dbReference type="AlphaFoldDB" id="A0A7U3ZHL2"/>
<dbReference type="SUPFAM" id="SSF48498">
    <property type="entry name" value="Tetracyclin repressor-like, C-terminal domain"/>
    <property type="match status" value="1"/>
</dbReference>
<keyword evidence="5" id="KW-1185">Reference proteome</keyword>
<dbReference type="Gene3D" id="1.10.10.60">
    <property type="entry name" value="Homeodomain-like"/>
    <property type="match status" value="1"/>
</dbReference>
<organism evidence="4 5">
    <name type="scientific">Runella slithyformis (strain ATCC 29530 / DSM 19594 / LMG 11500 / NCIMB 11436 / LSU 4)</name>
    <dbReference type="NCBI Taxonomy" id="761193"/>
    <lineage>
        <taxon>Bacteria</taxon>
        <taxon>Pseudomonadati</taxon>
        <taxon>Bacteroidota</taxon>
        <taxon>Cytophagia</taxon>
        <taxon>Cytophagales</taxon>
        <taxon>Spirosomataceae</taxon>
        <taxon>Runella</taxon>
    </lineage>
</organism>
<dbReference type="InterPro" id="IPR009057">
    <property type="entry name" value="Homeodomain-like_sf"/>
</dbReference>
<evidence type="ECO:0000259" key="3">
    <source>
        <dbReference type="PROSITE" id="PS50977"/>
    </source>
</evidence>
<dbReference type="EMBL" id="CP002859">
    <property type="protein sequence ID" value="AEI47320.1"/>
    <property type="molecule type" value="Genomic_DNA"/>
</dbReference>
<reference evidence="4 5" key="2">
    <citation type="journal article" date="2012" name="Stand. Genomic Sci.">
        <title>Complete genome sequence of the aquatic bacterium Runella slithyformis type strain (LSU 4(T)).</title>
        <authorList>
            <person name="Copeland A."/>
            <person name="Zhang X."/>
            <person name="Misra M."/>
            <person name="Lapidus A."/>
            <person name="Nolan M."/>
            <person name="Lucas S."/>
            <person name="Deshpande S."/>
            <person name="Cheng J.F."/>
            <person name="Tapia R."/>
            <person name="Goodwin L.A."/>
            <person name="Pitluck S."/>
            <person name="Liolios K."/>
            <person name="Pagani I."/>
            <person name="Ivanova N."/>
            <person name="Mikhailova N."/>
            <person name="Pati A."/>
            <person name="Chen A."/>
            <person name="Palaniappan K."/>
            <person name="Land M."/>
            <person name="Hauser L."/>
            <person name="Pan C."/>
            <person name="Jeffries C.D."/>
            <person name="Detter J.C."/>
            <person name="Brambilla E.M."/>
            <person name="Rohde M."/>
            <person name="Djao O.D."/>
            <person name="Goker M."/>
            <person name="Sikorski J."/>
            <person name="Tindall B.J."/>
            <person name="Woyke T."/>
            <person name="Bristow J."/>
            <person name="Eisen J.A."/>
            <person name="Markowitz V."/>
            <person name="Hugenholtz P."/>
            <person name="Kyrpides N.C."/>
            <person name="Klenk H.P."/>
            <person name="Mavromatis K."/>
        </authorList>
    </citation>
    <scope>NUCLEOTIDE SEQUENCE [LARGE SCALE GENOMIC DNA]</scope>
    <source>
        <strain evidence="5">ATCC 29530 / DSM 19594 / LMG 11500 / NCIMB 11436 / LSU 4</strain>
    </source>
</reference>
<dbReference type="InterPro" id="IPR001647">
    <property type="entry name" value="HTH_TetR"/>
</dbReference>
<reference evidence="5" key="1">
    <citation type="submission" date="2011-06" db="EMBL/GenBank/DDBJ databases">
        <title>The complete genome of chromosome of Runella slithyformis DSM 19594.</title>
        <authorList>
            <consortium name="US DOE Joint Genome Institute (JGI-PGF)"/>
            <person name="Lucas S."/>
            <person name="Han J."/>
            <person name="Lapidus A."/>
            <person name="Bruce D."/>
            <person name="Goodwin L."/>
            <person name="Pitluck S."/>
            <person name="Peters L."/>
            <person name="Kyrpides N."/>
            <person name="Mavromatis K."/>
            <person name="Ivanova N."/>
            <person name="Ovchinnikova G."/>
            <person name="Zhang X."/>
            <person name="Misra M."/>
            <person name="Detter J.C."/>
            <person name="Tapia R."/>
            <person name="Han C."/>
            <person name="Land M."/>
            <person name="Hauser L."/>
            <person name="Markowitz V."/>
            <person name="Cheng J.-F."/>
            <person name="Hugenholtz P."/>
            <person name="Woyke T."/>
            <person name="Wu D."/>
            <person name="Tindall B."/>
            <person name="Faehrich R."/>
            <person name="Brambilla E."/>
            <person name="Klenk H.-P."/>
            <person name="Eisen J.A."/>
        </authorList>
    </citation>
    <scope>NUCLEOTIDE SEQUENCE [LARGE SCALE GENOMIC DNA]</scope>
    <source>
        <strain evidence="5">ATCC 29530 / DSM 19594 / LMG 11500 / NCIMB 11436 / LSU 4</strain>
    </source>
</reference>
<gene>
    <name evidence="4" type="ordered locus">Runsl_0883</name>
</gene>
<accession>A0A7U3ZHL2</accession>
<keyword evidence="1 2" id="KW-0238">DNA-binding</keyword>
<proteinExistence type="predicted"/>
<feature type="domain" description="HTH tetR-type" evidence="3">
    <location>
        <begin position="31"/>
        <end position="91"/>
    </location>
</feature>
<evidence type="ECO:0000313" key="4">
    <source>
        <dbReference type="EMBL" id="AEI47320.1"/>
    </source>
</evidence>
<protein>
    <submittedName>
        <fullName evidence="4">Regulatory protein TetR</fullName>
    </submittedName>
</protein>
<dbReference type="InterPro" id="IPR050624">
    <property type="entry name" value="HTH-type_Tx_Regulator"/>
</dbReference>
<feature type="DNA-binding region" description="H-T-H motif" evidence="2">
    <location>
        <begin position="54"/>
        <end position="73"/>
    </location>
</feature>
<dbReference type="PANTHER" id="PTHR43479:SF11">
    <property type="entry name" value="ACREF_ENVCD OPERON REPRESSOR-RELATED"/>
    <property type="match status" value="1"/>
</dbReference>
<dbReference type="SUPFAM" id="SSF46689">
    <property type="entry name" value="Homeodomain-like"/>
    <property type="match status" value="1"/>
</dbReference>
<evidence type="ECO:0000256" key="1">
    <source>
        <dbReference type="ARBA" id="ARBA00023125"/>
    </source>
</evidence>
<name>A0A7U3ZHL2_RUNSL</name>
<dbReference type="PANTHER" id="PTHR43479">
    <property type="entry name" value="ACREF/ENVCD OPERON REPRESSOR-RELATED"/>
    <property type="match status" value="1"/>
</dbReference>
<dbReference type="Gene3D" id="1.10.357.10">
    <property type="entry name" value="Tetracycline Repressor, domain 2"/>
    <property type="match status" value="1"/>
</dbReference>
<dbReference type="Pfam" id="PF00440">
    <property type="entry name" value="TetR_N"/>
    <property type="match status" value="1"/>
</dbReference>